<dbReference type="AlphaFoldDB" id="A0AAD6R133"/>
<organism evidence="1 2">
    <name type="scientific">Populus alba x Populus x berolinensis</name>
    <dbReference type="NCBI Taxonomy" id="444605"/>
    <lineage>
        <taxon>Eukaryota</taxon>
        <taxon>Viridiplantae</taxon>
        <taxon>Streptophyta</taxon>
        <taxon>Embryophyta</taxon>
        <taxon>Tracheophyta</taxon>
        <taxon>Spermatophyta</taxon>
        <taxon>Magnoliopsida</taxon>
        <taxon>eudicotyledons</taxon>
        <taxon>Gunneridae</taxon>
        <taxon>Pentapetalae</taxon>
        <taxon>rosids</taxon>
        <taxon>fabids</taxon>
        <taxon>Malpighiales</taxon>
        <taxon>Salicaceae</taxon>
        <taxon>Saliceae</taxon>
        <taxon>Populus</taxon>
    </lineage>
</organism>
<keyword evidence="2" id="KW-1185">Reference proteome</keyword>
<gene>
    <name evidence="1" type="ORF">NC653_010888</name>
</gene>
<evidence type="ECO:0000313" key="2">
    <source>
        <dbReference type="Proteomes" id="UP001164929"/>
    </source>
</evidence>
<reference evidence="1 2" key="1">
    <citation type="journal article" date="2023" name="Mol. Ecol. Resour.">
        <title>Chromosome-level genome assembly of a triploid poplar Populus alba 'Berolinensis'.</title>
        <authorList>
            <person name="Chen S."/>
            <person name="Yu Y."/>
            <person name="Wang X."/>
            <person name="Wang S."/>
            <person name="Zhang T."/>
            <person name="Zhou Y."/>
            <person name="He R."/>
            <person name="Meng N."/>
            <person name="Wang Y."/>
            <person name="Liu W."/>
            <person name="Liu Z."/>
            <person name="Liu J."/>
            <person name="Guo Q."/>
            <person name="Huang H."/>
            <person name="Sederoff R.R."/>
            <person name="Wang G."/>
            <person name="Qu G."/>
            <person name="Chen S."/>
        </authorList>
    </citation>
    <scope>NUCLEOTIDE SEQUENCE [LARGE SCALE GENOMIC DNA]</scope>
    <source>
        <strain evidence="1">SC-2020</strain>
    </source>
</reference>
<protein>
    <submittedName>
        <fullName evidence="1">Uncharacterized protein</fullName>
    </submittedName>
</protein>
<sequence>MPRIFVIWYGMDSVNCSISTQVKGMVQYVVSVVGLSFKMVHGGIVTAKSIVFHGSKDNSNEFSQEINKMEI</sequence>
<comment type="caution">
    <text evidence="1">The sequence shown here is derived from an EMBL/GenBank/DDBJ whole genome shotgun (WGS) entry which is preliminary data.</text>
</comment>
<dbReference type="EMBL" id="JAQIZT010000004">
    <property type="protein sequence ID" value="KAJ7000243.1"/>
    <property type="molecule type" value="Genomic_DNA"/>
</dbReference>
<dbReference type="Proteomes" id="UP001164929">
    <property type="component" value="Chromosome 4"/>
</dbReference>
<name>A0AAD6R133_9ROSI</name>
<proteinExistence type="predicted"/>
<accession>A0AAD6R133</accession>
<evidence type="ECO:0000313" key="1">
    <source>
        <dbReference type="EMBL" id="KAJ7000243.1"/>
    </source>
</evidence>